<dbReference type="AlphaFoldDB" id="Q2R627"/>
<sequence>MRRRLSRLFKGSGSSSSHHDESSTHSSADVLMEDAEAPRRLLNDTELNLVSDRERQAYYMLSDREYAHTREYSPENAHTKYKFSAPIECTSLITRIAKGLGVVSDQIAFISAARPCIDEAYLVQGHILKHGVDRSLIYFFPGCTNEILLPNAGYHLYNCRELTIPLQTIEESRTGGAYRETRNMTRNERESSSSSTPVQLYEAGWEPTGDAPGWTQAPHHNIVVSTRASASEDRWRAPHDIQWGDNQPSRSSGVPPSPSEWRSSSSHWDLGEITRRMDTPDIQTGEIQYNLTEHISQTQEWQQSADAQFTNLNNMMQQ</sequence>
<evidence type="ECO:0000256" key="1">
    <source>
        <dbReference type="SAM" id="MobiDB-lite"/>
    </source>
</evidence>
<dbReference type="PANTHER" id="PTHR48243:SF1">
    <property type="entry name" value="AMINOTRANSFERASE-LIKE PLANT MOBILE DOMAIN-CONTAINING PROTEIN"/>
    <property type="match status" value="1"/>
</dbReference>
<proteinExistence type="predicted"/>
<evidence type="ECO:0000313" key="3">
    <source>
        <dbReference type="Proteomes" id="UP000000763"/>
    </source>
</evidence>
<organism evidence="2 3">
    <name type="scientific">Oryza sativa subsp. japonica</name>
    <name type="common">Rice</name>
    <dbReference type="NCBI Taxonomy" id="39947"/>
    <lineage>
        <taxon>Eukaryota</taxon>
        <taxon>Viridiplantae</taxon>
        <taxon>Streptophyta</taxon>
        <taxon>Embryophyta</taxon>
        <taxon>Tracheophyta</taxon>
        <taxon>Spermatophyta</taxon>
        <taxon>Magnoliopsida</taxon>
        <taxon>Liliopsida</taxon>
        <taxon>Poales</taxon>
        <taxon>Poaceae</taxon>
        <taxon>BOP clade</taxon>
        <taxon>Oryzoideae</taxon>
        <taxon>Oryzeae</taxon>
        <taxon>Oryzinae</taxon>
        <taxon>Oryza</taxon>
        <taxon>Oryza sativa</taxon>
    </lineage>
</organism>
<dbReference type="PANTHER" id="PTHR48243">
    <property type="entry name" value="AMINOTRANSFERASE-LIKE PLANT MOBILE DOMAIN-CONTAINING PROTEIN"/>
    <property type="match status" value="1"/>
</dbReference>
<feature type="region of interest" description="Disordered" evidence="1">
    <location>
        <begin position="1"/>
        <end position="28"/>
    </location>
</feature>
<feature type="region of interest" description="Disordered" evidence="1">
    <location>
        <begin position="239"/>
        <end position="271"/>
    </location>
</feature>
<protein>
    <submittedName>
        <fullName evidence="2">Uncharacterized protein</fullName>
    </submittedName>
</protein>
<dbReference type="Proteomes" id="UP000000763">
    <property type="component" value="Chromosome 11"/>
</dbReference>
<name>Q2R627_ORYSJ</name>
<reference evidence="3" key="2">
    <citation type="journal article" date="2008" name="Nucleic Acids Res.">
        <title>The rice annotation project database (RAP-DB): 2008 update.</title>
        <authorList>
            <consortium name="The rice annotation project (RAP)"/>
        </authorList>
    </citation>
    <scope>GENOME REANNOTATION</scope>
    <source>
        <strain evidence="3">cv. Nipponbare</strain>
    </source>
</reference>
<evidence type="ECO:0000313" key="2">
    <source>
        <dbReference type="EMBL" id="AAX95393.1"/>
    </source>
</evidence>
<dbReference type="EMBL" id="AC150190">
    <property type="protein sequence ID" value="AAX95393.1"/>
    <property type="molecule type" value="Genomic_DNA"/>
</dbReference>
<accession>Q2R627</accession>
<reference evidence="3" key="1">
    <citation type="journal article" date="2005" name="Nature">
        <title>The map-based sequence of the rice genome.</title>
        <authorList>
            <consortium name="International rice genome sequencing project (IRGSP)"/>
            <person name="Matsumoto T."/>
            <person name="Wu J."/>
            <person name="Kanamori H."/>
            <person name="Katayose Y."/>
            <person name="Fujisawa M."/>
            <person name="Namiki N."/>
            <person name="Mizuno H."/>
            <person name="Yamamoto K."/>
            <person name="Antonio B.A."/>
            <person name="Baba T."/>
            <person name="Sakata K."/>
            <person name="Nagamura Y."/>
            <person name="Aoki H."/>
            <person name="Arikawa K."/>
            <person name="Arita K."/>
            <person name="Bito T."/>
            <person name="Chiden Y."/>
            <person name="Fujitsuka N."/>
            <person name="Fukunaka R."/>
            <person name="Hamada M."/>
            <person name="Harada C."/>
            <person name="Hayashi A."/>
            <person name="Hijishita S."/>
            <person name="Honda M."/>
            <person name="Hosokawa S."/>
            <person name="Ichikawa Y."/>
            <person name="Idonuma A."/>
            <person name="Iijima M."/>
            <person name="Ikeda M."/>
            <person name="Ikeno M."/>
            <person name="Ito K."/>
            <person name="Ito S."/>
            <person name="Ito T."/>
            <person name="Ito Y."/>
            <person name="Ito Y."/>
            <person name="Iwabuchi A."/>
            <person name="Kamiya K."/>
            <person name="Karasawa W."/>
            <person name="Kurita K."/>
            <person name="Katagiri S."/>
            <person name="Kikuta A."/>
            <person name="Kobayashi H."/>
            <person name="Kobayashi N."/>
            <person name="Machita K."/>
            <person name="Maehara T."/>
            <person name="Masukawa M."/>
            <person name="Mizubayashi T."/>
            <person name="Mukai Y."/>
            <person name="Nagasaki H."/>
            <person name="Nagata Y."/>
            <person name="Naito S."/>
            <person name="Nakashima M."/>
            <person name="Nakama Y."/>
            <person name="Nakamichi Y."/>
            <person name="Nakamura M."/>
            <person name="Meguro A."/>
            <person name="Negishi M."/>
            <person name="Ohta I."/>
            <person name="Ohta T."/>
            <person name="Okamoto M."/>
            <person name="Ono N."/>
            <person name="Saji S."/>
            <person name="Sakaguchi M."/>
            <person name="Sakai K."/>
            <person name="Shibata M."/>
            <person name="Shimokawa T."/>
            <person name="Song J."/>
            <person name="Takazaki Y."/>
            <person name="Terasawa K."/>
            <person name="Tsugane M."/>
            <person name="Tsuji K."/>
            <person name="Ueda S."/>
            <person name="Waki K."/>
            <person name="Yamagata H."/>
            <person name="Yamamoto M."/>
            <person name="Yamamoto S."/>
            <person name="Yamane H."/>
            <person name="Yoshiki S."/>
            <person name="Yoshihara R."/>
            <person name="Yukawa K."/>
            <person name="Zhong H."/>
            <person name="Yano M."/>
            <person name="Yuan Q."/>
            <person name="Ouyang S."/>
            <person name="Liu J."/>
            <person name="Jones K.M."/>
            <person name="Gansberger K."/>
            <person name="Moffat K."/>
            <person name="Hill J."/>
            <person name="Bera J."/>
            <person name="Fadrosh D."/>
            <person name="Jin S."/>
            <person name="Johri S."/>
            <person name="Kim M."/>
            <person name="Overton L."/>
            <person name="Reardon M."/>
            <person name="Tsitrin T."/>
            <person name="Vuong H."/>
            <person name="Weaver B."/>
            <person name="Ciecko A."/>
            <person name="Tallon L."/>
            <person name="Jackson J."/>
            <person name="Pai G."/>
            <person name="Aken S.V."/>
            <person name="Utterback T."/>
            <person name="Reidmuller S."/>
            <person name="Feldblyum T."/>
            <person name="Hsiao J."/>
            <person name="Zismann V."/>
            <person name="Iobst S."/>
            <person name="de Vazeille A.R."/>
            <person name="Buell C.R."/>
            <person name="Ying K."/>
            <person name="Li Y."/>
            <person name="Lu T."/>
            <person name="Huang Y."/>
            <person name="Zhao Q."/>
            <person name="Feng Q."/>
            <person name="Zhang L."/>
            <person name="Zhu J."/>
            <person name="Weng Q."/>
            <person name="Mu J."/>
            <person name="Lu Y."/>
            <person name="Fan D."/>
            <person name="Liu Y."/>
            <person name="Guan J."/>
            <person name="Zhang Y."/>
            <person name="Yu S."/>
            <person name="Liu X."/>
            <person name="Zhang Y."/>
            <person name="Hong G."/>
            <person name="Han B."/>
            <person name="Choisne N."/>
            <person name="Demange N."/>
            <person name="Orjeda G."/>
            <person name="Samain S."/>
            <person name="Cattolico L."/>
            <person name="Pelletier E."/>
            <person name="Couloux A."/>
            <person name="Segurens B."/>
            <person name="Wincker P."/>
            <person name="D'Hont A."/>
            <person name="Scarpelli C."/>
            <person name="Weissenbach J."/>
            <person name="Salanoubat M."/>
            <person name="Quetier F."/>
            <person name="Yu Y."/>
            <person name="Kim H.R."/>
            <person name="Rambo T."/>
            <person name="Currie J."/>
            <person name="Collura K."/>
            <person name="Luo M."/>
            <person name="Yang T."/>
            <person name="Ammiraju J.S.S."/>
            <person name="Engler F."/>
            <person name="Soderlund C."/>
            <person name="Wing R.A."/>
            <person name="Palmer L.E."/>
            <person name="de la Bastide M."/>
            <person name="Spiegel L."/>
            <person name="Nascimento L."/>
            <person name="Zutavern T."/>
            <person name="O'Shaughnessy A."/>
            <person name="Dike S."/>
            <person name="Dedhia N."/>
            <person name="Preston R."/>
            <person name="Balija V."/>
            <person name="McCombie W.R."/>
            <person name="Chow T."/>
            <person name="Chen H."/>
            <person name="Chung M."/>
            <person name="Chen C."/>
            <person name="Shaw J."/>
            <person name="Wu H."/>
            <person name="Hsiao K."/>
            <person name="Chao Y."/>
            <person name="Chu M."/>
            <person name="Cheng C."/>
            <person name="Hour A."/>
            <person name="Lee P."/>
            <person name="Lin S."/>
            <person name="Lin Y."/>
            <person name="Liou J."/>
            <person name="Liu S."/>
            <person name="Hsing Y."/>
            <person name="Raghuvanshi S."/>
            <person name="Mohanty A."/>
            <person name="Bharti A.K."/>
            <person name="Gaur A."/>
            <person name="Gupta V."/>
            <person name="Kumar D."/>
            <person name="Ravi V."/>
            <person name="Vij S."/>
            <person name="Kapur A."/>
            <person name="Khurana P."/>
            <person name="Khurana P."/>
            <person name="Khurana J.P."/>
            <person name="Tyagi A.K."/>
            <person name="Gaikwad K."/>
            <person name="Singh A."/>
            <person name="Dalal V."/>
            <person name="Srivastava S."/>
            <person name="Dixit A."/>
            <person name="Pal A.K."/>
            <person name="Ghazi I.A."/>
            <person name="Yadav M."/>
            <person name="Pandit A."/>
            <person name="Bhargava A."/>
            <person name="Sureshbabu K."/>
            <person name="Batra K."/>
            <person name="Sharma T.R."/>
            <person name="Mohapatra T."/>
            <person name="Singh N.K."/>
            <person name="Messing J."/>
            <person name="Nelson A.B."/>
            <person name="Fuks G."/>
            <person name="Kavchok S."/>
            <person name="Keizer G."/>
            <person name="Linton E."/>
            <person name="Llaca V."/>
            <person name="Song R."/>
            <person name="Tanyolac B."/>
            <person name="Young S."/>
            <person name="Ho-Il K."/>
            <person name="Hahn J.H."/>
            <person name="Sangsakoo G."/>
            <person name="Vanavichit A."/>
            <person name="de Mattos Luiz.A.T."/>
            <person name="Zimmer P.D."/>
            <person name="Malone G."/>
            <person name="Dellagostin O."/>
            <person name="de Oliveira A.C."/>
            <person name="Bevan M."/>
            <person name="Bancroft I."/>
            <person name="Minx P."/>
            <person name="Cordum H."/>
            <person name="Wilson R."/>
            <person name="Cheng Z."/>
            <person name="Jin W."/>
            <person name="Jiang J."/>
            <person name="Leong S.A."/>
            <person name="Iwama H."/>
            <person name="Gojobori T."/>
            <person name="Itoh T."/>
            <person name="Niimura Y."/>
            <person name="Fujii Y."/>
            <person name="Habara T."/>
            <person name="Sakai H."/>
            <person name="Sato Y."/>
            <person name="Wilson G."/>
            <person name="Kumar K."/>
            <person name="McCouch S."/>
            <person name="Juretic N."/>
            <person name="Hoen D."/>
            <person name="Wright S."/>
            <person name="Bruskiewich R."/>
            <person name="Bureau T."/>
            <person name="Miyao A."/>
            <person name="Hirochika H."/>
            <person name="Nishikawa T."/>
            <person name="Kadowaki K."/>
            <person name="Sugiura M."/>
            <person name="Burr B."/>
            <person name="Sasaki T."/>
        </authorList>
    </citation>
    <scope>NUCLEOTIDE SEQUENCE [LARGE SCALE GENOMIC DNA]</scope>
    <source>
        <strain evidence="3">cv. Nipponbare</strain>
    </source>
</reference>
<feature type="compositionally biased region" description="Low complexity" evidence="1">
    <location>
        <begin position="248"/>
        <end position="266"/>
    </location>
</feature>